<evidence type="ECO:0000256" key="3">
    <source>
        <dbReference type="PIRSR" id="PIRSR601461-2"/>
    </source>
</evidence>
<dbReference type="FunFam" id="2.40.70.10:FF:000008">
    <property type="entry name" value="Cathepsin D"/>
    <property type="match status" value="1"/>
</dbReference>
<evidence type="ECO:0000313" key="7">
    <source>
        <dbReference type="WBParaSite" id="PTRK_0001311400.1"/>
    </source>
</evidence>
<evidence type="ECO:0000256" key="4">
    <source>
        <dbReference type="RuleBase" id="RU000454"/>
    </source>
</evidence>
<dbReference type="PANTHER" id="PTHR47966">
    <property type="entry name" value="BETA-SITE APP-CLEAVING ENZYME, ISOFORM A-RELATED"/>
    <property type="match status" value="1"/>
</dbReference>
<feature type="disulfide bond" evidence="3">
    <location>
        <begin position="113"/>
        <end position="121"/>
    </location>
</feature>
<keyword evidence="4" id="KW-0378">Hydrolase</keyword>
<evidence type="ECO:0000313" key="6">
    <source>
        <dbReference type="Proteomes" id="UP000038045"/>
    </source>
</evidence>
<dbReference type="WBParaSite" id="PTRK_0001311400.1">
    <property type="protein sequence ID" value="PTRK_0001311400.1"/>
    <property type="gene ID" value="PTRK_0001311400"/>
</dbReference>
<dbReference type="PANTHER" id="PTHR47966:SF45">
    <property type="entry name" value="PEPTIDASE A1 DOMAIN-CONTAINING PROTEIN"/>
    <property type="match status" value="1"/>
</dbReference>
<dbReference type="Gene3D" id="2.40.70.10">
    <property type="entry name" value="Acid Proteases"/>
    <property type="match status" value="2"/>
</dbReference>
<dbReference type="GO" id="GO:0005764">
    <property type="term" value="C:lysosome"/>
    <property type="evidence" value="ECO:0007669"/>
    <property type="project" value="TreeGrafter"/>
</dbReference>
<dbReference type="InterPro" id="IPR033121">
    <property type="entry name" value="PEPTIDASE_A1"/>
</dbReference>
<reference evidence="7" key="1">
    <citation type="submission" date="2017-02" db="UniProtKB">
        <authorList>
            <consortium name="WormBaseParasite"/>
        </authorList>
    </citation>
    <scope>IDENTIFICATION</scope>
</reference>
<dbReference type="STRING" id="131310.A0A0N4ZWP8"/>
<sequence length="404" mass="45800">MYLYYTMFIYYYFLIIIKDIISEDVFQIETFKIESTRERLFREGKWEDYYLGLNNNNSSVMYRNGKRKVVLQHVNDYDDVEYLGNITIGTPGQLFNVVLDTGSANLWVVDKSCSSRKKVACRNKSKFNQNRSKTYKKRRGKFSIEYGIGFARGFFGQDTVTFIGIRKSRLRLRRLIFGQATTISRDNANDPIDGVLGMGFRSLAVKKAIPPLIAAVKRRLLKRALFTVHLRQLINANGQIGGIFTYGAINENDCGQIIGYAKLTKASFWQVRMNSISIGNRSFNRGWQVIADTGTSQISAPPNIANVFATVAGGTFIPRLGIYIIDCNAQFGGINISLRGVNLTIRNQHMIGRLNRTICIFNMNQFEGNGFGPSFILGDPLHYSYCIIYDIGQKRLGFSNPKNV</sequence>
<protein>
    <submittedName>
        <fullName evidence="7">Peptidase A1 domain-containing protein</fullName>
    </submittedName>
</protein>
<dbReference type="InterPro" id="IPR034164">
    <property type="entry name" value="Pepsin-like_dom"/>
</dbReference>
<accession>A0A0N4ZWP8</accession>
<feature type="active site" evidence="2">
    <location>
        <position position="292"/>
    </location>
</feature>
<proteinExistence type="inferred from homology"/>
<dbReference type="InterPro" id="IPR001461">
    <property type="entry name" value="Aspartic_peptidase_A1"/>
</dbReference>
<dbReference type="Proteomes" id="UP000038045">
    <property type="component" value="Unplaced"/>
</dbReference>
<evidence type="ECO:0000256" key="1">
    <source>
        <dbReference type="ARBA" id="ARBA00007447"/>
    </source>
</evidence>
<name>A0A0N4ZWP8_PARTI</name>
<feature type="domain" description="Peptidase A1" evidence="5">
    <location>
        <begin position="82"/>
        <end position="399"/>
    </location>
</feature>
<organism evidence="6 7">
    <name type="scientific">Parastrongyloides trichosuri</name>
    <name type="common">Possum-specific nematode worm</name>
    <dbReference type="NCBI Taxonomy" id="131310"/>
    <lineage>
        <taxon>Eukaryota</taxon>
        <taxon>Metazoa</taxon>
        <taxon>Ecdysozoa</taxon>
        <taxon>Nematoda</taxon>
        <taxon>Chromadorea</taxon>
        <taxon>Rhabditida</taxon>
        <taxon>Tylenchina</taxon>
        <taxon>Panagrolaimomorpha</taxon>
        <taxon>Strongyloidoidea</taxon>
        <taxon>Strongyloididae</taxon>
        <taxon>Parastrongyloides</taxon>
    </lineage>
</organism>
<keyword evidence="4" id="KW-0645">Protease</keyword>
<dbReference type="CDD" id="cd05471">
    <property type="entry name" value="pepsin_like"/>
    <property type="match status" value="1"/>
</dbReference>
<dbReference type="PROSITE" id="PS00141">
    <property type="entry name" value="ASP_PROTEASE"/>
    <property type="match status" value="1"/>
</dbReference>
<evidence type="ECO:0000256" key="2">
    <source>
        <dbReference type="PIRSR" id="PIRSR601461-1"/>
    </source>
</evidence>
<dbReference type="GO" id="GO:0004190">
    <property type="term" value="F:aspartic-type endopeptidase activity"/>
    <property type="evidence" value="ECO:0007669"/>
    <property type="project" value="UniProtKB-KW"/>
</dbReference>
<dbReference type="SUPFAM" id="SSF50630">
    <property type="entry name" value="Acid proteases"/>
    <property type="match status" value="1"/>
</dbReference>
<feature type="active site" evidence="2">
    <location>
        <position position="100"/>
    </location>
</feature>
<dbReference type="AlphaFoldDB" id="A0A0N4ZWP8"/>
<dbReference type="InterPro" id="IPR001969">
    <property type="entry name" value="Aspartic_peptidase_AS"/>
</dbReference>
<dbReference type="PRINTS" id="PR00792">
    <property type="entry name" value="PEPSIN"/>
</dbReference>
<keyword evidence="4" id="KW-0064">Aspartyl protease</keyword>
<keyword evidence="6" id="KW-1185">Reference proteome</keyword>
<dbReference type="GO" id="GO:0006508">
    <property type="term" value="P:proteolysis"/>
    <property type="evidence" value="ECO:0007669"/>
    <property type="project" value="UniProtKB-KW"/>
</dbReference>
<dbReference type="Pfam" id="PF00026">
    <property type="entry name" value="Asp"/>
    <property type="match status" value="1"/>
</dbReference>
<dbReference type="PROSITE" id="PS51767">
    <property type="entry name" value="PEPTIDASE_A1"/>
    <property type="match status" value="1"/>
</dbReference>
<keyword evidence="3" id="KW-1015">Disulfide bond</keyword>
<comment type="similarity">
    <text evidence="1 4">Belongs to the peptidase A1 family.</text>
</comment>
<evidence type="ECO:0000259" key="5">
    <source>
        <dbReference type="PROSITE" id="PS51767"/>
    </source>
</evidence>
<dbReference type="InterPro" id="IPR021109">
    <property type="entry name" value="Peptidase_aspartic_dom_sf"/>
</dbReference>